<evidence type="ECO:0000313" key="2">
    <source>
        <dbReference type="Proteomes" id="UP000699042"/>
    </source>
</evidence>
<name>A0A9P7QS33_9PEZI</name>
<reference evidence="1" key="1">
    <citation type="submission" date="2021-05" db="EMBL/GenBank/DDBJ databases">
        <title>Comparative genomics of three Colletotrichum scovillei strains and genetic complementation revealed genes involved fungal growth and virulence on chili pepper.</title>
        <authorList>
            <person name="Hsieh D.-K."/>
            <person name="Chuang S.-C."/>
            <person name="Chen C.-Y."/>
            <person name="Chao Y.-T."/>
            <person name="Lu M.-Y.J."/>
            <person name="Lee M.-H."/>
            <person name="Shih M.-C."/>
        </authorList>
    </citation>
    <scope>NUCLEOTIDE SEQUENCE</scope>
    <source>
        <strain evidence="1">Coll-153</strain>
    </source>
</reference>
<gene>
    <name evidence="1" type="ORF">JMJ77_012476</name>
</gene>
<organism evidence="1 2">
    <name type="scientific">Colletotrichum scovillei</name>
    <dbReference type="NCBI Taxonomy" id="1209932"/>
    <lineage>
        <taxon>Eukaryota</taxon>
        <taxon>Fungi</taxon>
        <taxon>Dikarya</taxon>
        <taxon>Ascomycota</taxon>
        <taxon>Pezizomycotina</taxon>
        <taxon>Sordariomycetes</taxon>
        <taxon>Hypocreomycetidae</taxon>
        <taxon>Glomerellales</taxon>
        <taxon>Glomerellaceae</taxon>
        <taxon>Colletotrichum</taxon>
        <taxon>Colletotrichum acutatum species complex</taxon>
    </lineage>
</organism>
<protein>
    <submittedName>
        <fullName evidence="1">Uncharacterized protein</fullName>
    </submittedName>
</protein>
<dbReference type="EMBL" id="JAESDN010000014">
    <property type="protein sequence ID" value="KAG7041960.1"/>
    <property type="molecule type" value="Genomic_DNA"/>
</dbReference>
<feature type="non-terminal residue" evidence="1">
    <location>
        <position position="106"/>
    </location>
</feature>
<proteinExistence type="predicted"/>
<accession>A0A9P7QS33</accession>
<comment type="caution">
    <text evidence="1">The sequence shown here is derived from an EMBL/GenBank/DDBJ whole genome shotgun (WGS) entry which is preliminary data.</text>
</comment>
<dbReference type="AlphaFoldDB" id="A0A9P7QS33"/>
<evidence type="ECO:0000313" key="1">
    <source>
        <dbReference type="EMBL" id="KAG7041960.1"/>
    </source>
</evidence>
<sequence length="106" mass="11247">RVTPASRSIDSPSSESTLCCPCLVLARARLDRCRASHIDSSACVSVLRQPAQPALIYSSLLSGFASAFIHSSTACPCKAFSTRLHRHVPSPYPLSVTLAVTCVPSC</sequence>
<keyword evidence="2" id="KW-1185">Reference proteome</keyword>
<dbReference type="Proteomes" id="UP000699042">
    <property type="component" value="Unassembled WGS sequence"/>
</dbReference>